<proteinExistence type="predicted"/>
<reference evidence="1" key="1">
    <citation type="submission" date="2021-03" db="EMBL/GenBank/DDBJ databases">
        <authorList>
            <consortium name="DOE Joint Genome Institute"/>
            <person name="Ahrendt S."/>
            <person name="Looney B.P."/>
            <person name="Miyauchi S."/>
            <person name="Morin E."/>
            <person name="Drula E."/>
            <person name="Courty P.E."/>
            <person name="Chicoki N."/>
            <person name="Fauchery L."/>
            <person name="Kohler A."/>
            <person name="Kuo A."/>
            <person name="Labutti K."/>
            <person name="Pangilinan J."/>
            <person name="Lipzen A."/>
            <person name="Riley R."/>
            <person name="Andreopoulos W."/>
            <person name="He G."/>
            <person name="Johnson J."/>
            <person name="Barry K.W."/>
            <person name="Grigoriev I.V."/>
            <person name="Nagy L."/>
            <person name="Hibbett D."/>
            <person name="Henrissat B."/>
            <person name="Matheny P.B."/>
            <person name="Labbe J."/>
            <person name="Martin F."/>
        </authorList>
    </citation>
    <scope>NUCLEOTIDE SEQUENCE</scope>
    <source>
        <strain evidence="1">HHB10654</strain>
    </source>
</reference>
<dbReference type="EMBL" id="MU277223">
    <property type="protein sequence ID" value="KAI0059816.1"/>
    <property type="molecule type" value="Genomic_DNA"/>
</dbReference>
<evidence type="ECO:0000313" key="1">
    <source>
        <dbReference type="EMBL" id="KAI0059816.1"/>
    </source>
</evidence>
<gene>
    <name evidence="1" type="ORF">BV25DRAFT_1024699</name>
</gene>
<organism evidence="1 2">
    <name type="scientific">Artomyces pyxidatus</name>
    <dbReference type="NCBI Taxonomy" id="48021"/>
    <lineage>
        <taxon>Eukaryota</taxon>
        <taxon>Fungi</taxon>
        <taxon>Dikarya</taxon>
        <taxon>Basidiomycota</taxon>
        <taxon>Agaricomycotina</taxon>
        <taxon>Agaricomycetes</taxon>
        <taxon>Russulales</taxon>
        <taxon>Auriscalpiaceae</taxon>
        <taxon>Artomyces</taxon>
    </lineage>
</organism>
<accession>A0ACB8SV78</accession>
<protein>
    <submittedName>
        <fullName evidence="1">Uncharacterized protein</fullName>
    </submittedName>
</protein>
<evidence type="ECO:0000313" key="2">
    <source>
        <dbReference type="Proteomes" id="UP000814140"/>
    </source>
</evidence>
<name>A0ACB8SV78_9AGAM</name>
<dbReference type="Proteomes" id="UP000814140">
    <property type="component" value="Unassembled WGS sequence"/>
</dbReference>
<sequence>MAQHLAHSLLILTSPWNVLHSSTARCVSDLTFTGTPSLQPPTYASYVLHCLYLVCLINTRYMFAYSPAVIVSPRCGQSLSIYARYVCPDTVATRI</sequence>
<comment type="caution">
    <text evidence="1">The sequence shown here is derived from an EMBL/GenBank/DDBJ whole genome shotgun (WGS) entry which is preliminary data.</text>
</comment>
<keyword evidence="2" id="KW-1185">Reference proteome</keyword>
<reference evidence="1" key="2">
    <citation type="journal article" date="2022" name="New Phytol.">
        <title>Evolutionary transition to the ectomycorrhizal habit in the genomes of a hyperdiverse lineage of mushroom-forming fungi.</title>
        <authorList>
            <person name="Looney B."/>
            <person name="Miyauchi S."/>
            <person name="Morin E."/>
            <person name="Drula E."/>
            <person name="Courty P.E."/>
            <person name="Kohler A."/>
            <person name="Kuo A."/>
            <person name="LaButti K."/>
            <person name="Pangilinan J."/>
            <person name="Lipzen A."/>
            <person name="Riley R."/>
            <person name="Andreopoulos W."/>
            <person name="He G."/>
            <person name="Johnson J."/>
            <person name="Nolan M."/>
            <person name="Tritt A."/>
            <person name="Barry K.W."/>
            <person name="Grigoriev I.V."/>
            <person name="Nagy L.G."/>
            <person name="Hibbett D."/>
            <person name="Henrissat B."/>
            <person name="Matheny P.B."/>
            <person name="Labbe J."/>
            <person name="Martin F.M."/>
        </authorList>
    </citation>
    <scope>NUCLEOTIDE SEQUENCE</scope>
    <source>
        <strain evidence="1">HHB10654</strain>
    </source>
</reference>